<gene>
    <name evidence="1" type="ORF">DICVIV_08397</name>
</gene>
<reference evidence="1 2" key="1">
    <citation type="submission" date="2013-11" db="EMBL/GenBank/DDBJ databases">
        <title>Draft genome of the bovine lungworm Dictyocaulus viviparus.</title>
        <authorList>
            <person name="Mitreva M."/>
        </authorList>
    </citation>
    <scope>NUCLEOTIDE SEQUENCE [LARGE SCALE GENOMIC DNA]</scope>
    <source>
        <strain evidence="1 2">HannoverDv2000</strain>
    </source>
</reference>
<protein>
    <submittedName>
        <fullName evidence="1">Uncharacterized protein</fullName>
    </submittedName>
</protein>
<organism evidence="1 2">
    <name type="scientific">Dictyocaulus viviparus</name>
    <name type="common">Bovine lungworm</name>
    <dbReference type="NCBI Taxonomy" id="29172"/>
    <lineage>
        <taxon>Eukaryota</taxon>
        <taxon>Metazoa</taxon>
        <taxon>Ecdysozoa</taxon>
        <taxon>Nematoda</taxon>
        <taxon>Chromadorea</taxon>
        <taxon>Rhabditida</taxon>
        <taxon>Rhabditina</taxon>
        <taxon>Rhabditomorpha</taxon>
        <taxon>Strongyloidea</taxon>
        <taxon>Metastrongylidae</taxon>
        <taxon>Dictyocaulus</taxon>
    </lineage>
</organism>
<name>A0A0D8XLZ4_DICVI</name>
<keyword evidence="2" id="KW-1185">Reference proteome</keyword>
<evidence type="ECO:0000313" key="1">
    <source>
        <dbReference type="EMBL" id="KJH45560.1"/>
    </source>
</evidence>
<dbReference type="EMBL" id="KN716401">
    <property type="protein sequence ID" value="KJH45560.1"/>
    <property type="molecule type" value="Genomic_DNA"/>
</dbReference>
<sequence>MQSVAVRHLFVFPSEVDTQIHDNVHDQLQHFTHFLATKMNEFKEFIEQNSVVVFTVNYIQNRFIAAEFCTEFAKLFKILNVRTVAEFSKAIETLQNEPNTAVLAQILYLLMSDN</sequence>
<dbReference type="AlphaFoldDB" id="A0A0D8XLZ4"/>
<evidence type="ECO:0000313" key="2">
    <source>
        <dbReference type="Proteomes" id="UP000053766"/>
    </source>
</evidence>
<proteinExistence type="predicted"/>
<reference evidence="2" key="2">
    <citation type="journal article" date="2016" name="Sci. Rep.">
        <title>Dictyocaulus viviparus genome, variome and transcriptome elucidate lungworm biology and support future intervention.</title>
        <authorList>
            <person name="McNulty S.N."/>
            <person name="Strube C."/>
            <person name="Rosa B.A."/>
            <person name="Martin J.C."/>
            <person name="Tyagi R."/>
            <person name="Choi Y.J."/>
            <person name="Wang Q."/>
            <person name="Hallsworth Pepin K."/>
            <person name="Zhang X."/>
            <person name="Ozersky P."/>
            <person name="Wilson R.K."/>
            <person name="Sternberg P.W."/>
            <person name="Gasser R.B."/>
            <person name="Mitreva M."/>
        </authorList>
    </citation>
    <scope>NUCLEOTIDE SEQUENCE [LARGE SCALE GENOMIC DNA]</scope>
    <source>
        <strain evidence="2">HannoverDv2000</strain>
    </source>
</reference>
<dbReference type="Proteomes" id="UP000053766">
    <property type="component" value="Unassembled WGS sequence"/>
</dbReference>
<accession>A0A0D8XLZ4</accession>